<dbReference type="InterPro" id="IPR025662">
    <property type="entry name" value="Sigma_54_int_dom_ATP-bd_1"/>
</dbReference>
<dbReference type="InterPro" id="IPR002078">
    <property type="entry name" value="Sigma_54_int"/>
</dbReference>
<dbReference type="InterPro" id="IPR001610">
    <property type="entry name" value="PAC"/>
</dbReference>
<evidence type="ECO:0000313" key="8">
    <source>
        <dbReference type="EMBL" id="SPD73296.1"/>
    </source>
</evidence>
<dbReference type="EMBL" id="OJIN01000089">
    <property type="protein sequence ID" value="SPD73296.1"/>
    <property type="molecule type" value="Genomic_DNA"/>
</dbReference>
<dbReference type="InterPro" id="IPR009057">
    <property type="entry name" value="Homeodomain-like_sf"/>
</dbReference>
<dbReference type="NCBIfam" id="TIGR00229">
    <property type="entry name" value="sensory_box"/>
    <property type="match status" value="2"/>
</dbReference>
<dbReference type="FunFam" id="3.40.50.300:FF:000006">
    <property type="entry name" value="DNA-binding transcriptional regulator NtrC"/>
    <property type="match status" value="1"/>
</dbReference>
<dbReference type="PRINTS" id="PR01590">
    <property type="entry name" value="HTHFIS"/>
</dbReference>
<dbReference type="InterPro" id="IPR035965">
    <property type="entry name" value="PAS-like_dom_sf"/>
</dbReference>
<dbReference type="CDD" id="cd00130">
    <property type="entry name" value="PAS"/>
    <property type="match status" value="2"/>
</dbReference>
<dbReference type="PROSITE" id="PS00688">
    <property type="entry name" value="SIGMA54_INTERACT_3"/>
    <property type="match status" value="1"/>
</dbReference>
<keyword evidence="1" id="KW-0547">Nucleotide-binding</keyword>
<dbReference type="InterPro" id="IPR000700">
    <property type="entry name" value="PAS-assoc_C"/>
</dbReference>
<keyword evidence="4" id="KW-0804">Transcription</keyword>
<evidence type="ECO:0000256" key="2">
    <source>
        <dbReference type="ARBA" id="ARBA00022840"/>
    </source>
</evidence>
<dbReference type="PROSITE" id="PS00675">
    <property type="entry name" value="SIGMA54_INTERACT_1"/>
    <property type="match status" value="1"/>
</dbReference>
<dbReference type="AlphaFoldDB" id="A0A445MUZ2"/>
<organism evidence="8">
    <name type="scientific">uncultured Desulfobacterium sp</name>
    <dbReference type="NCBI Taxonomy" id="201089"/>
    <lineage>
        <taxon>Bacteria</taxon>
        <taxon>Pseudomonadati</taxon>
        <taxon>Thermodesulfobacteriota</taxon>
        <taxon>Desulfobacteria</taxon>
        <taxon>Desulfobacterales</taxon>
        <taxon>Desulfobacteriaceae</taxon>
        <taxon>Desulfobacterium</taxon>
        <taxon>environmental samples</taxon>
    </lineage>
</organism>
<gene>
    <name evidence="8" type="ORF">PITCH_A1790003</name>
</gene>
<dbReference type="Pfam" id="PF25601">
    <property type="entry name" value="AAA_lid_14"/>
    <property type="match status" value="1"/>
</dbReference>
<dbReference type="InterPro" id="IPR003593">
    <property type="entry name" value="AAA+_ATPase"/>
</dbReference>
<dbReference type="Pfam" id="PF02954">
    <property type="entry name" value="HTH_8"/>
    <property type="match status" value="1"/>
</dbReference>
<keyword evidence="3" id="KW-0805">Transcription regulation</keyword>
<dbReference type="Gene3D" id="3.40.50.300">
    <property type="entry name" value="P-loop containing nucleotide triphosphate hydrolases"/>
    <property type="match status" value="1"/>
</dbReference>
<dbReference type="PROSITE" id="PS50113">
    <property type="entry name" value="PAC"/>
    <property type="match status" value="1"/>
</dbReference>
<evidence type="ECO:0000256" key="4">
    <source>
        <dbReference type="ARBA" id="ARBA00023163"/>
    </source>
</evidence>
<dbReference type="InterPro" id="IPR025944">
    <property type="entry name" value="Sigma_54_int_dom_CS"/>
</dbReference>
<dbReference type="GO" id="GO:0043565">
    <property type="term" value="F:sequence-specific DNA binding"/>
    <property type="evidence" value="ECO:0007669"/>
    <property type="project" value="InterPro"/>
</dbReference>
<feature type="domain" description="Sigma-54 factor interaction" evidence="5">
    <location>
        <begin position="290"/>
        <end position="517"/>
    </location>
</feature>
<dbReference type="PANTHER" id="PTHR32071:SF57">
    <property type="entry name" value="C4-DICARBOXYLATE TRANSPORT TRANSCRIPTIONAL REGULATORY PROTEIN DCTD"/>
    <property type="match status" value="1"/>
</dbReference>
<protein>
    <submittedName>
        <fullName evidence="8">PAS modulated sigma54 specific transcriptional regulator, Fis family</fullName>
    </submittedName>
</protein>
<feature type="domain" description="PAS" evidence="6">
    <location>
        <begin position="1"/>
        <end position="74"/>
    </location>
</feature>
<dbReference type="SUPFAM" id="SSF52540">
    <property type="entry name" value="P-loop containing nucleoside triphosphate hydrolases"/>
    <property type="match status" value="1"/>
</dbReference>
<dbReference type="PANTHER" id="PTHR32071">
    <property type="entry name" value="TRANSCRIPTIONAL REGULATORY PROTEIN"/>
    <property type="match status" value="1"/>
</dbReference>
<dbReference type="Gene3D" id="1.10.8.60">
    <property type="match status" value="1"/>
</dbReference>
<evidence type="ECO:0000259" key="6">
    <source>
        <dbReference type="PROSITE" id="PS50112"/>
    </source>
</evidence>
<evidence type="ECO:0000256" key="3">
    <source>
        <dbReference type="ARBA" id="ARBA00023015"/>
    </source>
</evidence>
<dbReference type="GO" id="GO:0005524">
    <property type="term" value="F:ATP binding"/>
    <property type="evidence" value="ECO:0007669"/>
    <property type="project" value="UniProtKB-KW"/>
</dbReference>
<dbReference type="InterPro" id="IPR058031">
    <property type="entry name" value="AAA_lid_NorR"/>
</dbReference>
<feature type="domain" description="PAC" evidence="7">
    <location>
        <begin position="88"/>
        <end position="140"/>
    </location>
</feature>
<sequence length="594" mass="68187">MIDLLECIPIAQFVIGLDHKVTHWNRACELLTGRYAKDMIGTDRQWEPFYASKRPVLADLILDQDFRHFRQLYQGKRASKSEIIPQAWEATDYFKNLGGKPRHVFFLAAPVYDQNGKVIGAIETLQDITRRVQAENELRSSEERYRVLTENIADGVIVIQDGKIIFSNRAIAEIMGYPDADDILGRRLDAMVLPDFKQIIQKMKEDFERGRSIKGVLQFQARKPSGDDIWIESHNSSIIWDERPAILTAIRDITGTKQKELAILDETEHLRRENRRLRYSIKDQQGLGRIIGKSKTMQDVYELILKAAATDNNVIIYGESGTGKELVAREIHRLSSRNQGEFVPVNSGAIPESLIEREFFGHKKGAFTGANADTQGYLDLADRGVLFLDEIGDLSLNMQVKLLRAIEDGGYMPVGSNKIKSSDFRIVAATNKDLKDMINDGRMRRDFFYRLHVIPIHLPPLRDRKDDIPLLVKHFLRSLYPDQEISEVPDEVMESFINYDWPGNVRELQNMLRRYITVGKVDFIDLAPSTQKRIGLSSDPAIKTIDLFNTVEDHEKSLIIKALNENQWHKERTASALGISRRTLFRKLKYYQLT</sequence>
<name>A0A445MUZ2_9BACT</name>
<reference evidence="8" key="1">
    <citation type="submission" date="2018-01" db="EMBL/GenBank/DDBJ databases">
        <authorList>
            <person name="Regsiter A."/>
            <person name="William W."/>
        </authorList>
    </citation>
    <scope>NUCLEOTIDE SEQUENCE</scope>
    <source>
        <strain evidence="8">TRIP AH-1</strain>
    </source>
</reference>
<dbReference type="SMART" id="SM00091">
    <property type="entry name" value="PAS"/>
    <property type="match status" value="2"/>
</dbReference>
<dbReference type="InterPro" id="IPR027417">
    <property type="entry name" value="P-loop_NTPase"/>
</dbReference>
<evidence type="ECO:0000259" key="5">
    <source>
        <dbReference type="PROSITE" id="PS50045"/>
    </source>
</evidence>
<dbReference type="SMART" id="SM00382">
    <property type="entry name" value="AAA"/>
    <property type="match status" value="1"/>
</dbReference>
<dbReference type="SMART" id="SM00086">
    <property type="entry name" value="PAC"/>
    <property type="match status" value="2"/>
</dbReference>
<dbReference type="InterPro" id="IPR002197">
    <property type="entry name" value="HTH_Fis"/>
</dbReference>
<dbReference type="SUPFAM" id="SSF46689">
    <property type="entry name" value="Homeodomain-like"/>
    <property type="match status" value="1"/>
</dbReference>
<proteinExistence type="predicted"/>
<dbReference type="SUPFAM" id="SSF55785">
    <property type="entry name" value="PYP-like sensor domain (PAS domain)"/>
    <property type="match status" value="2"/>
</dbReference>
<dbReference type="Pfam" id="PF00158">
    <property type="entry name" value="Sigma54_activat"/>
    <property type="match status" value="1"/>
</dbReference>
<accession>A0A445MUZ2</accession>
<dbReference type="Pfam" id="PF13426">
    <property type="entry name" value="PAS_9"/>
    <property type="match status" value="2"/>
</dbReference>
<dbReference type="GO" id="GO:0006355">
    <property type="term" value="P:regulation of DNA-templated transcription"/>
    <property type="evidence" value="ECO:0007669"/>
    <property type="project" value="InterPro"/>
</dbReference>
<evidence type="ECO:0000259" key="7">
    <source>
        <dbReference type="PROSITE" id="PS50113"/>
    </source>
</evidence>
<dbReference type="Gene3D" id="1.10.10.60">
    <property type="entry name" value="Homeodomain-like"/>
    <property type="match status" value="1"/>
</dbReference>
<evidence type="ECO:0000256" key="1">
    <source>
        <dbReference type="ARBA" id="ARBA00022741"/>
    </source>
</evidence>
<dbReference type="Gene3D" id="3.30.450.20">
    <property type="entry name" value="PAS domain"/>
    <property type="match status" value="2"/>
</dbReference>
<dbReference type="PROSITE" id="PS50112">
    <property type="entry name" value="PAS"/>
    <property type="match status" value="1"/>
</dbReference>
<dbReference type="PROSITE" id="PS50045">
    <property type="entry name" value="SIGMA54_INTERACT_4"/>
    <property type="match status" value="1"/>
</dbReference>
<keyword evidence="2" id="KW-0067">ATP-binding</keyword>
<dbReference type="CDD" id="cd00009">
    <property type="entry name" value="AAA"/>
    <property type="match status" value="1"/>
</dbReference>
<dbReference type="InterPro" id="IPR000014">
    <property type="entry name" value="PAS"/>
</dbReference>